<dbReference type="Pfam" id="PF13191">
    <property type="entry name" value="AAA_16"/>
    <property type="match status" value="1"/>
</dbReference>
<dbReference type="Gene3D" id="3.30.450.40">
    <property type="match status" value="1"/>
</dbReference>
<dbReference type="PANTHER" id="PTHR43642:SF1">
    <property type="entry name" value="HYBRID SIGNAL TRANSDUCTION HISTIDINE KINASE G"/>
    <property type="match status" value="1"/>
</dbReference>
<evidence type="ECO:0000256" key="2">
    <source>
        <dbReference type="ARBA" id="ARBA00023163"/>
    </source>
</evidence>
<dbReference type="Proteomes" id="UP000502248">
    <property type="component" value="Chromosome"/>
</dbReference>
<dbReference type="Gene3D" id="3.40.50.300">
    <property type="entry name" value="P-loop containing nucleotide triphosphate hydrolases"/>
    <property type="match status" value="1"/>
</dbReference>
<dbReference type="SUPFAM" id="SSF46894">
    <property type="entry name" value="C-terminal effector domain of the bipartite response regulators"/>
    <property type="match status" value="1"/>
</dbReference>
<keyword evidence="2" id="KW-0804">Transcription</keyword>
<dbReference type="SMART" id="SM00421">
    <property type="entry name" value="HTH_LUXR"/>
    <property type="match status" value="1"/>
</dbReference>
<feature type="domain" description="Protein kinase" evidence="3">
    <location>
        <begin position="1"/>
        <end position="141"/>
    </location>
</feature>
<dbReference type="InterPro" id="IPR011009">
    <property type="entry name" value="Kinase-like_dom_sf"/>
</dbReference>
<dbReference type="InterPro" id="IPR016032">
    <property type="entry name" value="Sig_transdc_resp-reg_C-effctor"/>
</dbReference>
<dbReference type="InterPro" id="IPR027417">
    <property type="entry name" value="P-loop_NTPase"/>
</dbReference>
<accession>A0A7Z2VPB8</accession>
<dbReference type="CDD" id="cd06170">
    <property type="entry name" value="LuxR_C_like"/>
    <property type="match status" value="1"/>
</dbReference>
<evidence type="ECO:0000313" key="5">
    <source>
        <dbReference type="EMBL" id="QJD86605.1"/>
    </source>
</evidence>
<evidence type="ECO:0000313" key="6">
    <source>
        <dbReference type="Proteomes" id="UP000502248"/>
    </source>
</evidence>
<dbReference type="InterPro" id="IPR029016">
    <property type="entry name" value="GAF-like_dom_sf"/>
</dbReference>
<evidence type="ECO:0000259" key="3">
    <source>
        <dbReference type="PROSITE" id="PS50011"/>
    </source>
</evidence>
<keyword evidence="1" id="KW-0805">Transcription regulation</keyword>
<name>A0A7Z2VPB8_9BACL</name>
<dbReference type="RefSeq" id="WP_169282854.1">
    <property type="nucleotide sequence ID" value="NZ_CP051680.1"/>
</dbReference>
<dbReference type="SUPFAM" id="SSF55781">
    <property type="entry name" value="GAF domain-like"/>
    <property type="match status" value="1"/>
</dbReference>
<dbReference type="PRINTS" id="PR00038">
    <property type="entry name" value="HTHLUXR"/>
</dbReference>
<dbReference type="GO" id="GO:0005524">
    <property type="term" value="F:ATP binding"/>
    <property type="evidence" value="ECO:0007669"/>
    <property type="project" value="InterPro"/>
</dbReference>
<dbReference type="EMBL" id="CP051680">
    <property type="protein sequence ID" value="QJD86605.1"/>
    <property type="molecule type" value="Genomic_DNA"/>
</dbReference>
<dbReference type="PROSITE" id="PS50011">
    <property type="entry name" value="PROTEIN_KINASE_DOM"/>
    <property type="match status" value="1"/>
</dbReference>
<dbReference type="SUPFAM" id="SSF56112">
    <property type="entry name" value="Protein kinase-like (PK-like)"/>
    <property type="match status" value="1"/>
</dbReference>
<proteinExistence type="predicted"/>
<dbReference type="GO" id="GO:0045892">
    <property type="term" value="P:negative regulation of DNA-templated transcription"/>
    <property type="evidence" value="ECO:0007669"/>
    <property type="project" value="UniProtKB-ARBA"/>
</dbReference>
<dbReference type="PROSITE" id="PS50043">
    <property type="entry name" value="HTH_LUXR_2"/>
    <property type="match status" value="1"/>
</dbReference>
<protein>
    <submittedName>
        <fullName evidence="5">AAA family ATPase</fullName>
    </submittedName>
</protein>
<dbReference type="SUPFAM" id="SSF52540">
    <property type="entry name" value="P-loop containing nucleoside triphosphate hydrolases"/>
    <property type="match status" value="1"/>
</dbReference>
<dbReference type="Gene3D" id="1.10.510.10">
    <property type="entry name" value="Transferase(Phosphotransferase) domain 1"/>
    <property type="match status" value="1"/>
</dbReference>
<keyword evidence="6" id="KW-1185">Reference proteome</keyword>
<dbReference type="InterPro" id="IPR041664">
    <property type="entry name" value="AAA_16"/>
</dbReference>
<dbReference type="InterPro" id="IPR000792">
    <property type="entry name" value="Tscrpt_reg_LuxR_C"/>
</dbReference>
<feature type="domain" description="HTH luxR-type" evidence="4">
    <location>
        <begin position="1358"/>
        <end position="1423"/>
    </location>
</feature>
<organism evidence="5 6">
    <name type="scientific">Cohnella herbarum</name>
    <dbReference type="NCBI Taxonomy" id="2728023"/>
    <lineage>
        <taxon>Bacteria</taxon>
        <taxon>Bacillati</taxon>
        <taxon>Bacillota</taxon>
        <taxon>Bacilli</taxon>
        <taxon>Bacillales</taxon>
        <taxon>Paenibacillaceae</taxon>
        <taxon>Cohnella</taxon>
    </lineage>
</organism>
<dbReference type="Pfam" id="PF00196">
    <property type="entry name" value="GerE"/>
    <property type="match status" value="1"/>
</dbReference>
<gene>
    <name evidence="5" type="ORF">HH215_27830</name>
</gene>
<evidence type="ECO:0000256" key="1">
    <source>
        <dbReference type="ARBA" id="ARBA00023015"/>
    </source>
</evidence>
<dbReference type="Gene3D" id="1.10.10.10">
    <property type="entry name" value="Winged helix-like DNA-binding domain superfamily/Winged helix DNA-binding domain"/>
    <property type="match status" value="1"/>
</dbReference>
<dbReference type="InterPro" id="IPR000719">
    <property type="entry name" value="Prot_kinase_dom"/>
</dbReference>
<dbReference type="InterPro" id="IPR053159">
    <property type="entry name" value="Hybrid_Histidine_Kinase"/>
</dbReference>
<dbReference type="PROSITE" id="PS00622">
    <property type="entry name" value="HTH_LUXR_1"/>
    <property type="match status" value="1"/>
</dbReference>
<dbReference type="GO" id="GO:0003677">
    <property type="term" value="F:DNA binding"/>
    <property type="evidence" value="ECO:0007669"/>
    <property type="project" value="InterPro"/>
</dbReference>
<dbReference type="KEGG" id="cheb:HH215_27830"/>
<dbReference type="GO" id="GO:0004672">
    <property type="term" value="F:protein kinase activity"/>
    <property type="evidence" value="ECO:0007669"/>
    <property type="project" value="InterPro"/>
</dbReference>
<dbReference type="PANTHER" id="PTHR43642">
    <property type="entry name" value="HYBRID SIGNAL TRANSDUCTION HISTIDINE KINASE G"/>
    <property type="match status" value="1"/>
</dbReference>
<sequence length="1426" mass="160027">MVHSIHKRETVIGDLNPAGVCFQADLRLAELSNNRTLDYAYLSPEQTGRINRAPDQRSDLYALGMIFYEILAGSLPFQADTAEDWVYAHLTIVPKTLSELRPESAGLLESIIMKLLAKMPGDRYQSAYGLLTDLQQCDASIRKNGEIVPFAIAREDEASRFRLPPILFGRETEVDKLHGALERARSGGMACVVVSGRAGSGKTALVRKLRVPVIKDGGQYIAGKCDLMNRDIPFSPILQALRSLIRQVWSESPETVEKLRVELKLALGQGAGVIVQLLPEAAKLLGELRSVEQLAPAEAAIRFRRLLPIFIQVFASREHPLVIFLDDLQWADPATMDVLCSVVFDSSLHHLLIIGAFRDESAPHRKDHGETQADAELWIDRSFSLSKSDNPLQIEHIALLPLSYIDVRHFISHLLNENSARIRLLAEFLYHRTGGDPLYLHRLLDSLYREKKLYYCEDQAVWKWDEAVVAQMPEDPDILELIATRIRMLPPETIELLVIAAAIGHRYHPSTVALVSGRSLPHIRQLLHSVEEEGLLSLEKDSDAAEAEGGYFTFLHDRVQQVAYQMIPETEHARLHLKIGRVMRDHSSDIPEQSIFDKVYHLNLGSGKMTDEAERTELAGFNLQAGLKSKATTAYEAALHFLKIGLDLARDDGAETDSLAYRIMLEMPECEYMCGRVDRAEELLESLMARTADQVERSRIYLIRITMNAYLKRDSLAVGIGLQALAEFGWKLSMKPSTSLVVKEVAMTQIALNGMRNKLPNLPVNHDSHYKALSELVKAMSTSVFTLSLELSAVLFSRFVRYGLKHGNNEAFAYILAGYGLVILRNKISFFQTGLYYINTAFRLSASLDSADLLCRLHYIMGLAVLLHDPDEGVEHLEQSVRYGMESANLTYVNIAMLTSATTHVGNLDSLSARLTTFEDVPQQLVDKVTLNIFRIARWYLARLQGLAGENDEVAMPVQNERFEETLNHEVYYTCSCKIEISYLFGRYDEALEWVEQGKFNTFRQTRMQVRKQHVYHSLTLAAIHSDAPPEERKGIRDKLAQQLQEMKKWSDYYGRKSSACLLVKAELQRIDGNRVDAARGYEDAIREARSEGNRLIEAISCERASLFYREAGSTTGADILLADACDAYSVWGATAKARKLREANPELEAARVERQVNRVTVVDEEGSIQATREIMQINVDEKTLIKKISEWARSEDSHNVMHLFLESAISYSGAEQGYVLNSFDNGLSIENQLGERVGSEVEGCYADAIVRYVVKTGESVVLSDASRSAYAADPYIRSIQPKSVLCMPVLFPGQSQSSVLYLENNLIPGVFTSERLEVLDLMITRMVYLKSLEDSRTRISATSESGDSLPVSSVNELQPLLESLSNREAEILYALADGLSNKEVAFRFGLTEGTVKNYLFHLYSKLGVKRRAQAIARARELGILD</sequence>
<reference evidence="5 6" key="1">
    <citation type="submission" date="2020-04" db="EMBL/GenBank/DDBJ databases">
        <title>Genome sequencing of novel species.</title>
        <authorList>
            <person name="Heo J."/>
            <person name="Kim S.-J."/>
            <person name="Kim J.-S."/>
            <person name="Hong S.-B."/>
            <person name="Kwon S.-W."/>
        </authorList>
    </citation>
    <scope>NUCLEOTIDE SEQUENCE [LARGE SCALE GENOMIC DNA]</scope>
    <source>
        <strain evidence="5 6">MFER-1</strain>
    </source>
</reference>
<evidence type="ECO:0000259" key="4">
    <source>
        <dbReference type="PROSITE" id="PS50043"/>
    </source>
</evidence>
<dbReference type="InterPro" id="IPR036388">
    <property type="entry name" value="WH-like_DNA-bd_sf"/>
</dbReference>